<protein>
    <recommendedName>
        <fullName evidence="1">Protein FAR1-RELATED SEQUENCE</fullName>
    </recommendedName>
</protein>
<comment type="subcellular location">
    <subcellularLocation>
        <location evidence="1">Nucleus</location>
    </subcellularLocation>
</comment>
<gene>
    <name evidence="4" type="ORF">Cni_G06287</name>
</gene>
<dbReference type="PANTHER" id="PTHR31669:SF305">
    <property type="entry name" value="PROTEIN FAR1-RELATED SEQUENCE"/>
    <property type="match status" value="1"/>
</dbReference>
<comment type="function">
    <text evidence="1">Putative transcription activator involved in regulating light control of development.</text>
</comment>
<dbReference type="Pfam" id="PF10551">
    <property type="entry name" value="MULE"/>
    <property type="match status" value="1"/>
</dbReference>
<keyword evidence="1" id="KW-0862">Zinc</keyword>
<dbReference type="AlphaFoldDB" id="A0AAQ3JW84"/>
<dbReference type="Proteomes" id="UP001327560">
    <property type="component" value="Chromosome 2"/>
</dbReference>
<evidence type="ECO:0000259" key="3">
    <source>
        <dbReference type="Pfam" id="PF10551"/>
    </source>
</evidence>
<keyword evidence="1" id="KW-0539">Nucleus</keyword>
<evidence type="ECO:0000256" key="1">
    <source>
        <dbReference type="RuleBase" id="RU367018"/>
    </source>
</evidence>
<dbReference type="InterPro" id="IPR031052">
    <property type="entry name" value="FHY3/FAR1"/>
</dbReference>
<evidence type="ECO:0000313" key="4">
    <source>
        <dbReference type="EMBL" id="WOK97579.1"/>
    </source>
</evidence>
<evidence type="ECO:0000313" key="5">
    <source>
        <dbReference type="Proteomes" id="UP001327560"/>
    </source>
</evidence>
<dbReference type="GO" id="GO:0005634">
    <property type="term" value="C:nucleus"/>
    <property type="evidence" value="ECO:0007669"/>
    <property type="project" value="UniProtKB-SubCell"/>
</dbReference>
<feature type="compositionally biased region" description="Basic and acidic residues" evidence="2">
    <location>
        <begin position="53"/>
        <end position="63"/>
    </location>
</feature>
<keyword evidence="1" id="KW-0863">Zinc-finger</keyword>
<dbReference type="PANTHER" id="PTHR31669">
    <property type="entry name" value="PROTEIN FAR1-RELATED SEQUENCE 10-RELATED"/>
    <property type="match status" value="1"/>
</dbReference>
<accession>A0AAQ3JW84</accession>
<dbReference type="InterPro" id="IPR018289">
    <property type="entry name" value="MULE_transposase_dom"/>
</dbReference>
<dbReference type="EMBL" id="CP136891">
    <property type="protein sequence ID" value="WOK97579.1"/>
    <property type="molecule type" value="Genomic_DNA"/>
</dbReference>
<reference evidence="4 5" key="1">
    <citation type="submission" date="2023-10" db="EMBL/GenBank/DDBJ databases">
        <title>Chromosome-scale genome assembly provides insights into flower coloration mechanisms of Canna indica.</title>
        <authorList>
            <person name="Li C."/>
        </authorList>
    </citation>
    <scope>NUCLEOTIDE SEQUENCE [LARGE SCALE GENOMIC DNA]</scope>
    <source>
        <tissue evidence="4">Flower</tissue>
    </source>
</reference>
<feature type="region of interest" description="Disordered" evidence="2">
    <location>
        <begin position="1"/>
        <end position="94"/>
    </location>
</feature>
<evidence type="ECO:0000256" key="2">
    <source>
        <dbReference type="SAM" id="MobiDB-lite"/>
    </source>
</evidence>
<keyword evidence="5" id="KW-1185">Reference proteome</keyword>
<sequence length="448" mass="52307">MVIMNQLGRTVSHQQNNRKKKGMESRISTGNSGLRTVVVSRGKGAREEDELEEKAKGEQDCGKRVPLSGDQNRRRHHKNNRGASETLGKAVELEEPRNKEREVCNFFWADGRAIIDYAYFGDVVSFDTTFQTNQYEMSFAPLFGMNHHKQTVVFGAALLFDETTESFVWLLETFMIVMSKKQPCTIFTYQSIAISNAIKLVLLDTCHRLCLWHIFQNAATHLSQVIHTHPKFVHDFKSCIYDSSSMKIFLDKWNKLMVTYNLFDNSWLQKKFKLREKWATIYHRESFCAYMTTMQRSESMNAQFKRFFKKKLSISEFIGQYHQALELFRKKEVYEDFKSRQTKPVGRPWILAMLKDAADYMMKIWTKYSKDEVGSNVQHPTLDDSGKEEIKSLYARTCQKVFTLTIKSASCRVALEYLDKTFDKAIEEVEELLRNFIIEDVDSEVKIK</sequence>
<keyword evidence="1" id="KW-0479">Metal-binding</keyword>
<comment type="similarity">
    <text evidence="1">Belongs to the FHY3/FAR1 family.</text>
</comment>
<organism evidence="4 5">
    <name type="scientific">Canna indica</name>
    <name type="common">Indian-shot</name>
    <dbReference type="NCBI Taxonomy" id="4628"/>
    <lineage>
        <taxon>Eukaryota</taxon>
        <taxon>Viridiplantae</taxon>
        <taxon>Streptophyta</taxon>
        <taxon>Embryophyta</taxon>
        <taxon>Tracheophyta</taxon>
        <taxon>Spermatophyta</taxon>
        <taxon>Magnoliopsida</taxon>
        <taxon>Liliopsida</taxon>
        <taxon>Zingiberales</taxon>
        <taxon>Cannaceae</taxon>
        <taxon>Canna</taxon>
    </lineage>
</organism>
<dbReference type="GO" id="GO:0006355">
    <property type="term" value="P:regulation of DNA-templated transcription"/>
    <property type="evidence" value="ECO:0007669"/>
    <property type="project" value="UniProtKB-UniRule"/>
</dbReference>
<feature type="domain" description="MULE transposase" evidence="3">
    <location>
        <begin position="123"/>
        <end position="217"/>
    </location>
</feature>
<dbReference type="GO" id="GO:0008270">
    <property type="term" value="F:zinc ion binding"/>
    <property type="evidence" value="ECO:0007669"/>
    <property type="project" value="UniProtKB-UniRule"/>
</dbReference>
<proteinExistence type="inferred from homology"/>
<name>A0AAQ3JW84_9LILI</name>